<dbReference type="AlphaFoldDB" id="A0A5E4PVQ4"/>
<organism evidence="1 2">
    <name type="scientific">Leptidea sinapis</name>
    <dbReference type="NCBI Taxonomy" id="189913"/>
    <lineage>
        <taxon>Eukaryota</taxon>
        <taxon>Metazoa</taxon>
        <taxon>Ecdysozoa</taxon>
        <taxon>Arthropoda</taxon>
        <taxon>Hexapoda</taxon>
        <taxon>Insecta</taxon>
        <taxon>Pterygota</taxon>
        <taxon>Neoptera</taxon>
        <taxon>Endopterygota</taxon>
        <taxon>Lepidoptera</taxon>
        <taxon>Glossata</taxon>
        <taxon>Ditrysia</taxon>
        <taxon>Papilionoidea</taxon>
        <taxon>Pieridae</taxon>
        <taxon>Dismorphiinae</taxon>
        <taxon>Leptidea</taxon>
    </lineage>
</organism>
<dbReference type="Proteomes" id="UP000324832">
    <property type="component" value="Unassembled WGS sequence"/>
</dbReference>
<evidence type="ECO:0000313" key="1">
    <source>
        <dbReference type="EMBL" id="VVC89243.1"/>
    </source>
</evidence>
<reference evidence="1 2" key="1">
    <citation type="submission" date="2017-07" db="EMBL/GenBank/DDBJ databases">
        <authorList>
            <person name="Talla V."/>
            <person name="Backstrom N."/>
        </authorList>
    </citation>
    <scope>NUCLEOTIDE SEQUENCE [LARGE SCALE GENOMIC DNA]</scope>
</reference>
<keyword evidence="2" id="KW-1185">Reference proteome</keyword>
<accession>A0A5E4PVQ4</accession>
<gene>
    <name evidence="1" type="ORF">LSINAPIS_LOCUS2419</name>
</gene>
<protein>
    <submittedName>
        <fullName evidence="1">Uncharacterized protein</fullName>
    </submittedName>
</protein>
<evidence type="ECO:0000313" key="2">
    <source>
        <dbReference type="Proteomes" id="UP000324832"/>
    </source>
</evidence>
<dbReference type="EMBL" id="FZQP02000482">
    <property type="protein sequence ID" value="VVC89243.1"/>
    <property type="molecule type" value="Genomic_DNA"/>
</dbReference>
<sequence>MADILDVLGWVPMYSEESSLDSLYENEYDSEGDRGYIWDFDPEPEELEELSASLEEVEMSCSRTSSNQGSGPCVSSFMRLIWRSCKPFETTK</sequence>
<name>A0A5E4PVQ4_9NEOP</name>
<proteinExistence type="predicted"/>